<dbReference type="AlphaFoldDB" id="A0AAW0J7D4"/>
<keyword evidence="1" id="KW-0812">Transmembrane</keyword>
<dbReference type="Proteomes" id="UP000237347">
    <property type="component" value="Unassembled WGS sequence"/>
</dbReference>
<organism evidence="2 3">
    <name type="scientific">Quercus suber</name>
    <name type="common">Cork oak</name>
    <dbReference type="NCBI Taxonomy" id="58331"/>
    <lineage>
        <taxon>Eukaryota</taxon>
        <taxon>Viridiplantae</taxon>
        <taxon>Streptophyta</taxon>
        <taxon>Embryophyta</taxon>
        <taxon>Tracheophyta</taxon>
        <taxon>Spermatophyta</taxon>
        <taxon>Magnoliopsida</taxon>
        <taxon>eudicotyledons</taxon>
        <taxon>Gunneridae</taxon>
        <taxon>Pentapetalae</taxon>
        <taxon>rosids</taxon>
        <taxon>fabids</taxon>
        <taxon>Fagales</taxon>
        <taxon>Fagaceae</taxon>
        <taxon>Quercus</taxon>
    </lineage>
</organism>
<evidence type="ECO:0000313" key="2">
    <source>
        <dbReference type="EMBL" id="KAK7822677.1"/>
    </source>
</evidence>
<keyword evidence="3" id="KW-1185">Reference proteome</keyword>
<accession>A0AAW0J7D4</accession>
<keyword evidence="1" id="KW-0472">Membrane</keyword>
<evidence type="ECO:0008006" key="4">
    <source>
        <dbReference type="Google" id="ProtNLM"/>
    </source>
</evidence>
<proteinExistence type="predicted"/>
<protein>
    <recommendedName>
        <fullName evidence="4">Secreted protein</fullName>
    </recommendedName>
</protein>
<comment type="caution">
    <text evidence="2">The sequence shown here is derived from an EMBL/GenBank/DDBJ whole genome shotgun (WGS) entry which is preliminary data.</text>
</comment>
<name>A0AAW0J7D4_QUESU</name>
<reference evidence="2 3" key="1">
    <citation type="journal article" date="2018" name="Sci. Data">
        <title>The draft genome sequence of cork oak.</title>
        <authorList>
            <person name="Ramos A.M."/>
            <person name="Usie A."/>
            <person name="Barbosa P."/>
            <person name="Barros P.M."/>
            <person name="Capote T."/>
            <person name="Chaves I."/>
            <person name="Simoes F."/>
            <person name="Abreu I."/>
            <person name="Carrasquinho I."/>
            <person name="Faro C."/>
            <person name="Guimaraes J.B."/>
            <person name="Mendonca D."/>
            <person name="Nobrega F."/>
            <person name="Rodrigues L."/>
            <person name="Saibo N.J.M."/>
            <person name="Varela M.C."/>
            <person name="Egas C."/>
            <person name="Matos J."/>
            <person name="Miguel C.M."/>
            <person name="Oliveira M.M."/>
            <person name="Ricardo C.P."/>
            <person name="Goncalves S."/>
        </authorList>
    </citation>
    <scope>NUCLEOTIDE SEQUENCE [LARGE SCALE GENOMIC DNA]</scope>
    <source>
        <strain evidence="3">cv. HL8</strain>
    </source>
</reference>
<gene>
    <name evidence="2" type="ORF">CFP56_036273</name>
</gene>
<sequence length="85" mass="9579">MVPPTLLPYLELFSVILTLAVTTRWVLPQSPLFRNACTVSNCNNCKTASSPLLNKRDRELPWANTMANGFSIKQPGTTCCRGWWH</sequence>
<keyword evidence="1" id="KW-1133">Transmembrane helix</keyword>
<dbReference type="EMBL" id="PKMF04000659">
    <property type="protein sequence ID" value="KAK7822677.1"/>
    <property type="molecule type" value="Genomic_DNA"/>
</dbReference>
<evidence type="ECO:0000256" key="1">
    <source>
        <dbReference type="SAM" id="Phobius"/>
    </source>
</evidence>
<evidence type="ECO:0000313" key="3">
    <source>
        <dbReference type="Proteomes" id="UP000237347"/>
    </source>
</evidence>
<feature type="transmembrane region" description="Helical" evidence="1">
    <location>
        <begin position="6"/>
        <end position="27"/>
    </location>
</feature>